<evidence type="ECO:0000313" key="2">
    <source>
        <dbReference type="Proteomes" id="UP001317001"/>
    </source>
</evidence>
<protein>
    <submittedName>
        <fullName evidence="1">Uncharacterized protein</fullName>
    </submittedName>
</protein>
<reference evidence="1 2" key="1">
    <citation type="submission" date="2022-08" db="EMBL/GenBank/DDBJ databases">
        <title>Myroides zhujiangensis sp. nov., a novel bacterium isolated from sediment in the Pearl River Estuary.</title>
        <authorList>
            <person name="Cui L."/>
        </authorList>
    </citation>
    <scope>NUCLEOTIDE SEQUENCE [LARGE SCALE GENOMIC DNA]</scope>
    <source>
        <strain evidence="1 2">SCSIO 72103</strain>
    </source>
</reference>
<dbReference type="Proteomes" id="UP001317001">
    <property type="component" value="Chromosome"/>
</dbReference>
<organism evidence="1 2">
    <name type="scientific">Paenimyroides aestuarii</name>
    <dbReference type="NCBI Taxonomy" id="2968490"/>
    <lineage>
        <taxon>Bacteria</taxon>
        <taxon>Pseudomonadati</taxon>
        <taxon>Bacteroidota</taxon>
        <taxon>Flavobacteriia</taxon>
        <taxon>Flavobacteriales</taxon>
        <taxon>Flavobacteriaceae</taxon>
        <taxon>Paenimyroides</taxon>
    </lineage>
</organism>
<evidence type="ECO:0000313" key="1">
    <source>
        <dbReference type="EMBL" id="UUV20274.1"/>
    </source>
</evidence>
<sequence>MKNTNSLNTAVCTFNRTLKHSMKRKRIGERSDGFDVLASQVNFNRLKMHRN</sequence>
<name>A0ABY5NNY7_9FLAO</name>
<proteinExistence type="predicted"/>
<gene>
    <name evidence="1" type="ORF">NPX36_07810</name>
</gene>
<dbReference type="EMBL" id="CP102382">
    <property type="protein sequence ID" value="UUV20274.1"/>
    <property type="molecule type" value="Genomic_DNA"/>
</dbReference>
<dbReference type="RefSeq" id="WP_257498180.1">
    <property type="nucleotide sequence ID" value="NZ_CP102382.1"/>
</dbReference>
<keyword evidence="2" id="KW-1185">Reference proteome</keyword>
<accession>A0ABY5NNY7</accession>